<keyword evidence="1" id="KW-0812">Transmembrane</keyword>
<proteinExistence type="predicted"/>
<reference evidence="2 3" key="1">
    <citation type="submission" date="2024-01" db="EMBL/GenBank/DDBJ databases">
        <title>The genomes of 5 underutilized Papilionoideae crops provide insights into root nodulation and disease resistanc.</title>
        <authorList>
            <person name="Jiang F."/>
        </authorList>
    </citation>
    <scope>NUCLEOTIDE SEQUENCE [LARGE SCALE GENOMIC DNA]</scope>
    <source>
        <strain evidence="2">DUOXIRENSHENG_FW03</strain>
        <tissue evidence="2">Leaves</tissue>
    </source>
</reference>
<gene>
    <name evidence="2" type="ORF">VNO78_18232</name>
</gene>
<organism evidence="2 3">
    <name type="scientific">Psophocarpus tetragonolobus</name>
    <name type="common">Winged bean</name>
    <name type="synonym">Dolichos tetragonolobus</name>
    <dbReference type="NCBI Taxonomy" id="3891"/>
    <lineage>
        <taxon>Eukaryota</taxon>
        <taxon>Viridiplantae</taxon>
        <taxon>Streptophyta</taxon>
        <taxon>Embryophyta</taxon>
        <taxon>Tracheophyta</taxon>
        <taxon>Spermatophyta</taxon>
        <taxon>Magnoliopsida</taxon>
        <taxon>eudicotyledons</taxon>
        <taxon>Gunneridae</taxon>
        <taxon>Pentapetalae</taxon>
        <taxon>rosids</taxon>
        <taxon>fabids</taxon>
        <taxon>Fabales</taxon>
        <taxon>Fabaceae</taxon>
        <taxon>Papilionoideae</taxon>
        <taxon>50 kb inversion clade</taxon>
        <taxon>NPAAA clade</taxon>
        <taxon>indigoferoid/millettioid clade</taxon>
        <taxon>Phaseoleae</taxon>
        <taxon>Psophocarpus</taxon>
    </lineage>
</organism>
<keyword evidence="3" id="KW-1185">Reference proteome</keyword>
<comment type="caution">
    <text evidence="2">The sequence shown here is derived from an EMBL/GenBank/DDBJ whole genome shotgun (WGS) entry which is preliminary data.</text>
</comment>
<sequence length="81" mass="9225">MCIFLSTSSYLNTDGDGLIYYNVFVSVGLAGSCWTKKRKLPCMINASNGLFNEDKHIDGVEWGNEMLCQEYNPNLSFLFWI</sequence>
<evidence type="ECO:0000313" key="3">
    <source>
        <dbReference type="Proteomes" id="UP001386955"/>
    </source>
</evidence>
<dbReference type="EMBL" id="JAYMYS010000004">
    <property type="protein sequence ID" value="KAK7397065.1"/>
    <property type="molecule type" value="Genomic_DNA"/>
</dbReference>
<name>A0AAN9XLN1_PSOTE</name>
<dbReference type="AlphaFoldDB" id="A0AAN9XLN1"/>
<accession>A0AAN9XLN1</accession>
<keyword evidence="1" id="KW-0472">Membrane</keyword>
<evidence type="ECO:0000256" key="1">
    <source>
        <dbReference type="SAM" id="Phobius"/>
    </source>
</evidence>
<evidence type="ECO:0000313" key="2">
    <source>
        <dbReference type="EMBL" id="KAK7397065.1"/>
    </source>
</evidence>
<protein>
    <submittedName>
        <fullName evidence="2">Uncharacterized protein</fullName>
    </submittedName>
</protein>
<keyword evidence="1" id="KW-1133">Transmembrane helix</keyword>
<dbReference type="Proteomes" id="UP001386955">
    <property type="component" value="Unassembled WGS sequence"/>
</dbReference>
<feature type="transmembrane region" description="Helical" evidence="1">
    <location>
        <begin position="18"/>
        <end position="35"/>
    </location>
</feature>